<evidence type="ECO:0000256" key="2">
    <source>
        <dbReference type="ARBA" id="ARBA00022692"/>
    </source>
</evidence>
<dbReference type="RefSeq" id="XP_033594628.1">
    <property type="nucleotide sequence ID" value="XM_033731839.1"/>
</dbReference>
<dbReference type="InterPro" id="IPR010482">
    <property type="entry name" value="TECPR1-like_DysF"/>
</dbReference>
<dbReference type="EMBL" id="MU001631">
    <property type="protein sequence ID" value="KAF2488059.1"/>
    <property type="molecule type" value="Genomic_DNA"/>
</dbReference>
<dbReference type="SMART" id="SM00693">
    <property type="entry name" value="DysFN"/>
    <property type="match status" value="1"/>
</dbReference>
<dbReference type="SMART" id="SM00694">
    <property type="entry name" value="DysFC"/>
    <property type="match status" value="1"/>
</dbReference>
<feature type="region of interest" description="Disordered" evidence="5">
    <location>
        <begin position="452"/>
        <end position="568"/>
    </location>
</feature>
<keyword evidence="2 6" id="KW-0812">Transmembrane</keyword>
<protein>
    <submittedName>
        <fullName evidence="9">Integral peroxisomal membrane peroxin-domain-containing protein</fullName>
    </submittedName>
</protein>
<reference evidence="9" key="1">
    <citation type="journal article" date="2020" name="Stud. Mycol.">
        <title>101 Dothideomycetes genomes: a test case for predicting lifestyles and emergence of pathogens.</title>
        <authorList>
            <person name="Haridas S."/>
            <person name="Albert R."/>
            <person name="Binder M."/>
            <person name="Bloem J."/>
            <person name="Labutti K."/>
            <person name="Salamov A."/>
            <person name="Andreopoulos B."/>
            <person name="Baker S."/>
            <person name="Barry K."/>
            <person name="Bills G."/>
            <person name="Bluhm B."/>
            <person name="Cannon C."/>
            <person name="Castanera R."/>
            <person name="Culley D."/>
            <person name="Daum C."/>
            <person name="Ezra D."/>
            <person name="Gonzalez J."/>
            <person name="Henrissat B."/>
            <person name="Kuo A."/>
            <person name="Liang C."/>
            <person name="Lipzen A."/>
            <person name="Lutzoni F."/>
            <person name="Magnuson J."/>
            <person name="Mondo S."/>
            <person name="Nolan M."/>
            <person name="Ohm R."/>
            <person name="Pangilinan J."/>
            <person name="Park H.-J."/>
            <person name="Ramirez L."/>
            <person name="Alfaro M."/>
            <person name="Sun H."/>
            <person name="Tritt A."/>
            <person name="Yoshinaga Y."/>
            <person name="Zwiers L.-H."/>
            <person name="Turgeon B."/>
            <person name="Goodwin S."/>
            <person name="Spatafora J."/>
            <person name="Crous P."/>
            <person name="Grigoriev I."/>
        </authorList>
    </citation>
    <scope>NUCLEOTIDE SEQUENCE</scope>
    <source>
        <strain evidence="9">CBS 113389</strain>
    </source>
</reference>
<dbReference type="InterPro" id="IPR052646">
    <property type="entry name" value="Peroxisomal_PEX28-32"/>
</dbReference>
<dbReference type="OrthoDB" id="5586090at2759"/>
<evidence type="ECO:0000259" key="8">
    <source>
        <dbReference type="SMART" id="SM00694"/>
    </source>
</evidence>
<proteinExistence type="predicted"/>
<dbReference type="InterPro" id="IPR006614">
    <property type="entry name" value="Peroxin/Ferlin"/>
</dbReference>
<evidence type="ECO:0000256" key="4">
    <source>
        <dbReference type="ARBA" id="ARBA00023136"/>
    </source>
</evidence>
<evidence type="ECO:0000256" key="1">
    <source>
        <dbReference type="ARBA" id="ARBA00004127"/>
    </source>
</evidence>
<name>A0A6A6Q7N5_9PEZI</name>
<evidence type="ECO:0000256" key="5">
    <source>
        <dbReference type="SAM" id="MobiDB-lite"/>
    </source>
</evidence>
<dbReference type="GO" id="GO:0007031">
    <property type="term" value="P:peroxisome organization"/>
    <property type="evidence" value="ECO:0007669"/>
    <property type="project" value="UniProtKB-ARBA"/>
</dbReference>
<feature type="transmembrane region" description="Helical" evidence="6">
    <location>
        <begin position="112"/>
        <end position="138"/>
    </location>
</feature>
<feature type="domain" description="Peroxin/Ferlin" evidence="7">
    <location>
        <begin position="321"/>
        <end position="389"/>
    </location>
</feature>
<gene>
    <name evidence="9" type="ORF">BDY17DRAFT_260446</name>
</gene>
<keyword evidence="10" id="KW-1185">Reference proteome</keyword>
<dbReference type="GeneID" id="54472841"/>
<evidence type="ECO:0000313" key="9">
    <source>
        <dbReference type="EMBL" id="KAF2488059.1"/>
    </source>
</evidence>
<dbReference type="Pfam" id="PF06398">
    <property type="entry name" value="Pex24p"/>
    <property type="match status" value="1"/>
</dbReference>
<evidence type="ECO:0000313" key="10">
    <source>
        <dbReference type="Proteomes" id="UP000799767"/>
    </source>
</evidence>
<dbReference type="GO" id="GO:0012505">
    <property type="term" value="C:endomembrane system"/>
    <property type="evidence" value="ECO:0007669"/>
    <property type="project" value="UniProtKB-SubCell"/>
</dbReference>
<accession>A0A6A6Q7N5</accession>
<keyword evidence="4 6" id="KW-0472">Membrane</keyword>
<dbReference type="PANTHER" id="PTHR31679:SF2">
    <property type="entry name" value="PEROXISOMAL MEMBRANE PROTEIN PEX30-RELATED"/>
    <property type="match status" value="1"/>
</dbReference>
<dbReference type="Proteomes" id="UP000799767">
    <property type="component" value="Unassembled WGS sequence"/>
</dbReference>
<dbReference type="AlphaFoldDB" id="A0A6A6Q7N5"/>
<evidence type="ECO:0000259" key="7">
    <source>
        <dbReference type="SMART" id="SM00693"/>
    </source>
</evidence>
<feature type="compositionally biased region" description="Basic and acidic residues" evidence="5">
    <location>
        <begin position="548"/>
        <end position="560"/>
    </location>
</feature>
<organism evidence="9 10">
    <name type="scientific">Neohortaea acidophila</name>
    <dbReference type="NCBI Taxonomy" id="245834"/>
    <lineage>
        <taxon>Eukaryota</taxon>
        <taxon>Fungi</taxon>
        <taxon>Dikarya</taxon>
        <taxon>Ascomycota</taxon>
        <taxon>Pezizomycotina</taxon>
        <taxon>Dothideomycetes</taxon>
        <taxon>Dothideomycetidae</taxon>
        <taxon>Mycosphaerellales</taxon>
        <taxon>Teratosphaeriaceae</taxon>
        <taxon>Neohortaea</taxon>
    </lineage>
</organism>
<sequence length="568" mass="63594">MAAFDLFGSDRTFLMSDTVNGKDATSSLSSDAATAAAPTVASFSPNQQTASRSRDQTSILIHQKSPLLVSTPPQVTRALAYSHPFILPLNKLAGLLAWRTDDPWESFLFMSIFWFLVLYGDAVLRWAGPIVLVSLLVFGMYSRRYSPLSSTVWSDDKKRRPKTEADHRKTLDEILHTLYNFTESCDILLDPFLRLTEYLSTQSSATSATTRPALTTLFIRILAFTPFWIALTLPPLRLITTKRIVLAMGTVVMSWHSQPARVSRTILWRSKTVRKATSLLTGLQFSTAPLTVAPPPFSIRAHDAAAKVAKTRPKGKHSTDPIRFTFTVYENQRRWIGLGWTTSLFAYERQAWTDEHLNTVPDPDHYQLPDTENETTKWRWVLGGEWHVEGASVDDEKSAKRVGGGGGGDDSGWVYYDNKWEDGRREDGWSRYTRRRKWLRDAELVEVNPDGTEVNYSASEPAEATITQDTSALSKKKPGWFNRNPGSVTASGATTPTRNAPNARHRPTKSAPSADVRADRSDAASGRSTLSARSRGSADEDDVATPLERVRQFDWDRTLNEDMVEQLS</sequence>
<comment type="subcellular location">
    <subcellularLocation>
        <location evidence="1">Endomembrane system</location>
        <topology evidence="1">Multi-pass membrane protein</topology>
    </subcellularLocation>
</comment>
<evidence type="ECO:0000256" key="6">
    <source>
        <dbReference type="SAM" id="Phobius"/>
    </source>
</evidence>
<feature type="domain" description="Peroxin/Ferlin" evidence="8">
    <location>
        <begin position="412"/>
        <end position="445"/>
    </location>
</feature>
<keyword evidence="3 6" id="KW-1133">Transmembrane helix</keyword>
<evidence type="ECO:0000256" key="3">
    <source>
        <dbReference type="ARBA" id="ARBA00022989"/>
    </source>
</evidence>
<dbReference type="GO" id="GO:0005778">
    <property type="term" value="C:peroxisomal membrane"/>
    <property type="evidence" value="ECO:0007669"/>
    <property type="project" value="TreeGrafter"/>
</dbReference>
<dbReference type="PANTHER" id="PTHR31679">
    <property type="entry name" value="PEROXISOMAL MEMBRANE PROTEIN PEX30-RELATED"/>
    <property type="match status" value="1"/>
</dbReference>
<feature type="transmembrane region" description="Helical" evidence="6">
    <location>
        <begin position="217"/>
        <end position="236"/>
    </location>
</feature>
<feature type="compositionally biased region" description="Polar residues" evidence="5">
    <location>
        <begin position="484"/>
        <end position="500"/>
    </location>
</feature>